<sequence>MDRFRGHIAGVGTASGTRLVVGRWDESPFGAFTDVMMEDVGGVRTLLAPSEDIAAYVGSTYSFDEVQVVPVRATLSASHLTVEAGGLRLSADLGAPTPLGRLLGLVPRALATSPRWLALISPAAALLLPGVRTAGSAGNGRREYYGVTSARSITAASAELHGASLGTLAPLRPAVRFGFSSAPAAPQIVSVVTTISRTG</sequence>
<evidence type="ECO:0000313" key="2">
    <source>
        <dbReference type="Proteomes" id="UP000295411"/>
    </source>
</evidence>
<comment type="caution">
    <text evidence="1">The sequence shown here is derived from an EMBL/GenBank/DDBJ whole genome shotgun (WGS) entry which is preliminary data.</text>
</comment>
<accession>A0A4R5TUL9</accession>
<reference evidence="1 2" key="1">
    <citation type="submission" date="2019-03" db="EMBL/GenBank/DDBJ databases">
        <title>Arthrobacter sp. nov., an bacterium isolated from biocrust in Mu Us Desert.</title>
        <authorList>
            <person name="Lixiong L."/>
        </authorList>
    </citation>
    <scope>NUCLEOTIDE SEQUENCE [LARGE SCALE GENOMIC DNA]</scope>
    <source>
        <strain evidence="1 2">SLN-3</strain>
    </source>
</reference>
<gene>
    <name evidence="1" type="ORF">E2F48_13180</name>
</gene>
<evidence type="ECO:0000313" key="1">
    <source>
        <dbReference type="EMBL" id="TDK24755.1"/>
    </source>
</evidence>
<dbReference type="OrthoDB" id="3571220at2"/>
<organism evidence="1 2">
    <name type="scientific">Arthrobacter crusticola</name>
    <dbReference type="NCBI Taxonomy" id="2547960"/>
    <lineage>
        <taxon>Bacteria</taxon>
        <taxon>Bacillati</taxon>
        <taxon>Actinomycetota</taxon>
        <taxon>Actinomycetes</taxon>
        <taxon>Micrococcales</taxon>
        <taxon>Micrococcaceae</taxon>
        <taxon>Arthrobacter</taxon>
    </lineage>
</organism>
<dbReference type="EMBL" id="SMTK01000004">
    <property type="protein sequence ID" value="TDK24755.1"/>
    <property type="molecule type" value="Genomic_DNA"/>
</dbReference>
<dbReference type="Proteomes" id="UP000295411">
    <property type="component" value="Unassembled WGS sequence"/>
</dbReference>
<dbReference type="RefSeq" id="WP_133404420.1">
    <property type="nucleotide sequence ID" value="NZ_SMTK01000004.1"/>
</dbReference>
<protein>
    <submittedName>
        <fullName evidence="1">Uncharacterized protein</fullName>
    </submittedName>
</protein>
<keyword evidence="2" id="KW-1185">Reference proteome</keyword>
<name>A0A4R5TUL9_9MICC</name>
<dbReference type="AlphaFoldDB" id="A0A4R5TUL9"/>
<proteinExistence type="predicted"/>